<keyword evidence="2" id="KW-0472">Membrane</keyword>
<evidence type="ECO:0000313" key="3">
    <source>
        <dbReference type="EMBL" id="SOR82684.1"/>
    </source>
</evidence>
<feature type="transmembrane region" description="Helical" evidence="2">
    <location>
        <begin position="41"/>
        <end position="61"/>
    </location>
</feature>
<evidence type="ECO:0000256" key="2">
    <source>
        <dbReference type="SAM" id="Phobius"/>
    </source>
</evidence>
<feature type="region of interest" description="Disordered" evidence="1">
    <location>
        <begin position="385"/>
        <end position="404"/>
    </location>
</feature>
<dbReference type="InterPro" id="IPR015943">
    <property type="entry name" value="WD40/YVTN_repeat-like_dom_sf"/>
</dbReference>
<dbReference type="Gene3D" id="2.130.10.10">
    <property type="entry name" value="YVTN repeat-like/Quinoprotein amine dehydrogenase"/>
    <property type="match status" value="1"/>
</dbReference>
<feature type="region of interest" description="Disordered" evidence="1">
    <location>
        <begin position="65"/>
        <end position="87"/>
    </location>
</feature>
<sequence>MNVDELVRDALRDQADGQPPAAPGFADRVLAVRRRRRSRRLASAAAAVAAVVAVAVAVPMLDSGKQDVRPSGGVEQTGVTARPDQSPPRDLIAAGRVALAAYYTFRNVEQSADRAVSERTYWLLDPETKKYEKADRWSYVAVAPGLKTAAVLERDLPVRRIGLLDLASGEVERWLPVDRPVAGVEFSPDGTKLVATTYSQNPDQRVKIEGSDDWDALFMKSYRTGFHVIDVASGRSSWTEIKIGLDPDDPGSFLNSRQDFAFSRDGSLVWSGLPSEPGKRFYDVGGKEVAPPVRERHRDWFVEAGVSPDGALVAGQFAGKKWKTSSWILDSRTGKTRTEVHGQQLLAWADGDSLVAWDIGPDGNEYHQRLVLVTMGSDKVVPLSGFRSPKDNTKGRWEPVFAER</sequence>
<dbReference type="Proteomes" id="UP000235464">
    <property type="component" value="Chromosome I"/>
</dbReference>
<keyword evidence="2" id="KW-0812">Transmembrane</keyword>
<organism evidence="3 4">
    <name type="scientific">Streptomyces chartreusis NRRL 3882</name>
    <dbReference type="NCBI Taxonomy" id="1079985"/>
    <lineage>
        <taxon>Bacteria</taxon>
        <taxon>Bacillati</taxon>
        <taxon>Actinomycetota</taxon>
        <taxon>Actinomycetes</taxon>
        <taxon>Kitasatosporales</taxon>
        <taxon>Streptomycetaceae</taxon>
        <taxon>Streptomyces</taxon>
    </lineage>
</organism>
<accession>A0A2N9BH46</accession>
<protein>
    <recommendedName>
        <fullName evidence="5">WD40 repeat domain-containing protein</fullName>
    </recommendedName>
</protein>
<keyword evidence="4" id="KW-1185">Reference proteome</keyword>
<dbReference type="SUPFAM" id="SSF82171">
    <property type="entry name" value="DPP6 N-terminal domain-like"/>
    <property type="match status" value="1"/>
</dbReference>
<proteinExistence type="predicted"/>
<reference evidence="4" key="1">
    <citation type="submission" date="2017-11" db="EMBL/GenBank/DDBJ databases">
        <authorList>
            <person name="Wibberg D."/>
        </authorList>
    </citation>
    <scope>NUCLEOTIDE SEQUENCE [LARGE SCALE GENOMIC DNA]</scope>
</reference>
<evidence type="ECO:0000313" key="4">
    <source>
        <dbReference type="Proteomes" id="UP000235464"/>
    </source>
</evidence>
<dbReference type="EMBL" id="LT963352">
    <property type="protein sequence ID" value="SOR82684.1"/>
    <property type="molecule type" value="Genomic_DNA"/>
</dbReference>
<feature type="compositionally biased region" description="Basic and acidic residues" evidence="1">
    <location>
        <begin position="388"/>
        <end position="404"/>
    </location>
</feature>
<name>A0A2N9BH46_STRCX</name>
<evidence type="ECO:0008006" key="5">
    <source>
        <dbReference type="Google" id="ProtNLM"/>
    </source>
</evidence>
<dbReference type="AlphaFoldDB" id="A0A2N9BH46"/>
<gene>
    <name evidence="3" type="ORF">SCNRRL3882_6134</name>
</gene>
<dbReference type="OrthoDB" id="4303889at2"/>
<evidence type="ECO:0000256" key="1">
    <source>
        <dbReference type="SAM" id="MobiDB-lite"/>
    </source>
</evidence>
<keyword evidence="2" id="KW-1133">Transmembrane helix</keyword>
<dbReference type="RefSeq" id="WP_010039762.1">
    <property type="nucleotide sequence ID" value="NZ_LT962942.1"/>
</dbReference>